<organism evidence="1 2">
    <name type="scientific">Nitrosomonas stercoris</name>
    <dbReference type="NCBI Taxonomy" id="1444684"/>
    <lineage>
        <taxon>Bacteria</taxon>
        <taxon>Pseudomonadati</taxon>
        <taxon>Pseudomonadota</taxon>
        <taxon>Betaproteobacteria</taxon>
        <taxon>Nitrosomonadales</taxon>
        <taxon>Nitrosomonadaceae</taxon>
        <taxon>Nitrosomonas</taxon>
    </lineage>
</organism>
<protein>
    <submittedName>
        <fullName evidence="1">Uncharacterized protein</fullName>
    </submittedName>
</protein>
<name>A0A4Y1YKZ9_9PROT</name>
<dbReference type="EMBL" id="AP019755">
    <property type="protein sequence ID" value="BBL34704.1"/>
    <property type="molecule type" value="Genomic_DNA"/>
</dbReference>
<proteinExistence type="predicted"/>
<keyword evidence="2" id="KW-1185">Reference proteome</keyword>
<accession>A0A4Y1YKZ9</accession>
<reference evidence="1 2" key="1">
    <citation type="submission" date="2019-06" db="EMBL/GenBank/DDBJ databases">
        <title>Nitrosomonas stercoris KYUHI-S whole genome shotgun sequence.</title>
        <authorList>
            <person name="Nakagawa T."/>
            <person name="Tsuchiya Y."/>
            <person name="Takahashi R."/>
        </authorList>
    </citation>
    <scope>NUCLEOTIDE SEQUENCE [LARGE SCALE GENOMIC DNA]</scope>
    <source>
        <strain evidence="1 2">KYUHI-S</strain>
    </source>
</reference>
<evidence type="ECO:0000313" key="1">
    <source>
        <dbReference type="EMBL" id="BBL34704.1"/>
    </source>
</evidence>
<dbReference type="Proteomes" id="UP000316473">
    <property type="component" value="Chromosome"/>
</dbReference>
<gene>
    <name evidence="1" type="ORF">Nstercoris_00946</name>
</gene>
<dbReference type="AlphaFoldDB" id="A0A4Y1YKZ9"/>
<dbReference type="KEGG" id="nst:Nstercoris_00946"/>
<sequence>MIGLYKNLNEIRIARARITTARQHYIDKAVQIRHQLAAHPLIWPIIAGGAGFTAGFAKINMQKPAIKIWQNPLSRGLLLFFVQRFKTEIMQEALQRNDKAITIAQGGANCSQSHAKSPS</sequence>
<evidence type="ECO:0000313" key="2">
    <source>
        <dbReference type="Proteomes" id="UP000316473"/>
    </source>
</evidence>